<dbReference type="EMBL" id="BOPH01000163">
    <property type="protein sequence ID" value="GIJ75507.1"/>
    <property type="molecule type" value="Genomic_DNA"/>
</dbReference>
<feature type="domain" description="Peptidase M28" evidence="1">
    <location>
        <begin position="218"/>
        <end position="384"/>
    </location>
</feature>
<dbReference type="SUPFAM" id="SSF53187">
    <property type="entry name" value="Zn-dependent exopeptidases"/>
    <property type="match status" value="1"/>
</dbReference>
<dbReference type="AlphaFoldDB" id="A0A8J4EKM2"/>
<dbReference type="Proteomes" id="UP000635606">
    <property type="component" value="Unassembled WGS sequence"/>
</dbReference>
<sequence>MATTRDGELLQDVIGSLATMPRLPTSPGEREAARIIRADLARYGCRATIEEVPAYSSYAWPIGLLCAASVASGWAGGRGRRILGTIGGAAAAAAIVDDITGGRMAFRRWFLRPRTAWNVVAETGDRAATRTLVVLAHHDAAPSGLVFDQRAQEWLADRRPELLDAAKSNPPLWWPVIAGPALVSLGTATRRAGLRRTGMALSLASLAAMVDIAARPAVPGANDNLTGVAALVALARAFDVDPVPGLRVLLVSAGAEEALQEGIRGFARRHFPRLRRDGTFFVNLDTVGSGRLVLLEGEGPVQMHDYPEEFKTFVSDRASALGIDLLRGLRSRNSTDGAVPLRHGYPTATIVSVDHRRFIPHYHLNTDLPEHVDLTSVEAAVTLVEAVARHLAVDR</sequence>
<dbReference type="PANTHER" id="PTHR32481:SF0">
    <property type="entry name" value="AMINOPEPTIDASE YPDE-RELATED"/>
    <property type="match status" value="1"/>
</dbReference>
<dbReference type="Pfam" id="PF04389">
    <property type="entry name" value="Peptidase_M28"/>
    <property type="match status" value="1"/>
</dbReference>
<name>A0A8J4EKM2_9ACTN</name>
<evidence type="ECO:0000259" key="1">
    <source>
        <dbReference type="Pfam" id="PF04389"/>
    </source>
</evidence>
<dbReference type="InterPro" id="IPR051464">
    <property type="entry name" value="Peptidase_M42_aminopept"/>
</dbReference>
<evidence type="ECO:0000313" key="3">
    <source>
        <dbReference type="Proteomes" id="UP000635606"/>
    </source>
</evidence>
<reference evidence="2" key="1">
    <citation type="submission" date="2021-01" db="EMBL/GenBank/DDBJ databases">
        <title>Whole genome shotgun sequence of Virgisporangium ochraceum NBRC 16418.</title>
        <authorList>
            <person name="Komaki H."/>
            <person name="Tamura T."/>
        </authorList>
    </citation>
    <scope>NUCLEOTIDE SEQUENCE</scope>
    <source>
        <strain evidence="2">NBRC 16418</strain>
    </source>
</reference>
<dbReference type="PANTHER" id="PTHR32481">
    <property type="entry name" value="AMINOPEPTIDASE"/>
    <property type="match status" value="1"/>
</dbReference>
<dbReference type="Gene3D" id="3.40.630.10">
    <property type="entry name" value="Zn peptidases"/>
    <property type="match status" value="1"/>
</dbReference>
<keyword evidence="3" id="KW-1185">Reference proteome</keyword>
<comment type="caution">
    <text evidence="2">The sequence shown here is derived from an EMBL/GenBank/DDBJ whole genome shotgun (WGS) entry which is preliminary data.</text>
</comment>
<protein>
    <recommendedName>
        <fullName evidence="1">Peptidase M28 domain-containing protein</fullName>
    </recommendedName>
</protein>
<evidence type="ECO:0000313" key="2">
    <source>
        <dbReference type="EMBL" id="GIJ75507.1"/>
    </source>
</evidence>
<proteinExistence type="predicted"/>
<dbReference type="InterPro" id="IPR007484">
    <property type="entry name" value="Peptidase_M28"/>
</dbReference>
<accession>A0A8J4EKM2</accession>
<dbReference type="RefSeq" id="WP_203935267.1">
    <property type="nucleotide sequence ID" value="NZ_BOPH01000163.1"/>
</dbReference>
<organism evidence="2 3">
    <name type="scientific">Virgisporangium ochraceum</name>
    <dbReference type="NCBI Taxonomy" id="65505"/>
    <lineage>
        <taxon>Bacteria</taxon>
        <taxon>Bacillati</taxon>
        <taxon>Actinomycetota</taxon>
        <taxon>Actinomycetes</taxon>
        <taxon>Micromonosporales</taxon>
        <taxon>Micromonosporaceae</taxon>
        <taxon>Virgisporangium</taxon>
    </lineage>
</organism>
<gene>
    <name evidence="2" type="ORF">Voc01_104240</name>
</gene>